<evidence type="ECO:0000256" key="1">
    <source>
        <dbReference type="SAM" id="SignalP"/>
    </source>
</evidence>
<evidence type="ECO:0000313" key="3">
    <source>
        <dbReference type="Proteomes" id="UP000778523"/>
    </source>
</evidence>
<feature type="signal peptide" evidence="1">
    <location>
        <begin position="1"/>
        <end position="22"/>
    </location>
</feature>
<name>A0ABX2II32_9RHOO</name>
<proteinExistence type="predicted"/>
<dbReference type="SUPFAM" id="SSF53850">
    <property type="entry name" value="Periplasmic binding protein-like II"/>
    <property type="match status" value="1"/>
</dbReference>
<dbReference type="RefSeq" id="WP_170019902.1">
    <property type="nucleotide sequence ID" value="NZ_JABCSC020000001.1"/>
</dbReference>
<comment type="caution">
    <text evidence="2">The sequence shown here is derived from an EMBL/GenBank/DDBJ whole genome shotgun (WGS) entry which is preliminary data.</text>
</comment>
<organism evidence="2 3">
    <name type="scientific">Uliginosibacterium aquaticum</name>
    <dbReference type="NCBI Taxonomy" id="2731212"/>
    <lineage>
        <taxon>Bacteria</taxon>
        <taxon>Pseudomonadati</taxon>
        <taxon>Pseudomonadota</taxon>
        <taxon>Betaproteobacteria</taxon>
        <taxon>Rhodocyclales</taxon>
        <taxon>Zoogloeaceae</taxon>
        <taxon>Uliginosibacterium</taxon>
    </lineage>
</organism>
<dbReference type="Gene3D" id="3.40.190.10">
    <property type="entry name" value="Periplasmic binding protein-like II"/>
    <property type="match status" value="2"/>
</dbReference>
<keyword evidence="3" id="KW-1185">Reference proteome</keyword>
<evidence type="ECO:0000313" key="2">
    <source>
        <dbReference type="EMBL" id="NSL53695.1"/>
    </source>
</evidence>
<sequence>MRLHRPLCAALICLLLTSTASAREYVISAPGRPHMALDMSQSVATEAYRRLGHSLRITPMPLERGLVEANIGAIDGDLMRTTPGMSNYPALIPVPIPLAQDDFVAYGRGQRLRVTGKESLRPFRLSTVRGIKELEELAADGFQVLYATDGDQAFRQLEAGRVDLVLLTRGSACRPLQLGLKGIRMQEGSLVRIDLYHHLNKRHAELVGQLASALQQMQKDGSLQRLQESVRQRWLQCS</sequence>
<gene>
    <name evidence="2" type="ORF">HJ583_001520</name>
</gene>
<protein>
    <submittedName>
        <fullName evidence="2">Transporter substrate-binding domain-containing protein</fullName>
    </submittedName>
</protein>
<feature type="chain" id="PRO_5047308569" evidence="1">
    <location>
        <begin position="23"/>
        <end position="238"/>
    </location>
</feature>
<accession>A0ABX2II32</accession>
<dbReference type="Proteomes" id="UP000778523">
    <property type="component" value="Unassembled WGS sequence"/>
</dbReference>
<dbReference type="EMBL" id="JABCSC020000001">
    <property type="protein sequence ID" value="NSL53695.1"/>
    <property type="molecule type" value="Genomic_DNA"/>
</dbReference>
<keyword evidence="1" id="KW-0732">Signal</keyword>
<reference evidence="2 3" key="1">
    <citation type="submission" date="2020-06" db="EMBL/GenBank/DDBJ databases">
        <title>Draft genome of Uliginosibacterium sp. IMCC34675.</title>
        <authorList>
            <person name="Song J."/>
        </authorList>
    </citation>
    <scope>NUCLEOTIDE SEQUENCE [LARGE SCALE GENOMIC DNA]</scope>
    <source>
        <strain evidence="2 3">IMCC34675</strain>
    </source>
</reference>